<dbReference type="Pfam" id="PF00353">
    <property type="entry name" value="HemolysinCabind"/>
    <property type="match status" value="13"/>
</dbReference>
<dbReference type="InterPro" id="IPR001343">
    <property type="entry name" value="Hemolysn_Ca-bd"/>
</dbReference>
<dbReference type="PANTHER" id="PTHR38340:SF1">
    <property type="entry name" value="S-LAYER PROTEIN"/>
    <property type="match status" value="1"/>
</dbReference>
<dbReference type="GO" id="GO:0005509">
    <property type="term" value="F:calcium ion binding"/>
    <property type="evidence" value="ECO:0007669"/>
    <property type="project" value="InterPro"/>
</dbReference>
<feature type="domain" description="Haemolysin-type calcium binding-related" evidence="3">
    <location>
        <begin position="817"/>
        <end position="856"/>
    </location>
</feature>
<keyword evidence="2" id="KW-0964">Secreted</keyword>
<dbReference type="Gene3D" id="2.160.20.160">
    <property type="match status" value="1"/>
</dbReference>
<dbReference type="STRING" id="546269.HMPREF0389_01695"/>
<feature type="domain" description="Haemolysin-type calcium binding-related" evidence="3">
    <location>
        <begin position="1750"/>
        <end position="1788"/>
    </location>
</feature>
<gene>
    <name evidence="4" type="ordered locus">HMPREF0389_01695</name>
</gene>
<feature type="domain" description="Haemolysin-type calcium binding-related" evidence="3">
    <location>
        <begin position="1137"/>
        <end position="1175"/>
    </location>
</feature>
<accession>E8RK95</accession>
<feature type="domain" description="Haemolysin-type calcium binding-related" evidence="3">
    <location>
        <begin position="1260"/>
        <end position="1298"/>
    </location>
</feature>
<dbReference type="InterPro" id="IPR018511">
    <property type="entry name" value="Hemolysin-typ_Ca-bd_CS"/>
</dbReference>
<dbReference type="Proteomes" id="UP000007468">
    <property type="component" value="Chromosome"/>
</dbReference>
<feature type="domain" description="Haemolysin-type calcium binding-related" evidence="3">
    <location>
        <begin position="997"/>
        <end position="1026"/>
    </location>
</feature>
<sequence>MKELSLEMKERIVEEILNEFRQGNAINGTFLIKKIFAITNNDLGEDVEKIIGMLEDSLDNSIYYIMETYSEQLLTPGEYEAVNELQDFIDAVNYVKIAYDLILTSKDCMELKKMEKDFLELEKECKKDPDNQEKYELLQRQRSEKIKKENDIVGTLLGIPISFIKKFPGFGTYAACTLEGGLLCLDKGTELLIRHREQLEDSLRDILKGTGIIISLDAESSREIFRQRDIFNFISRSKLSKENKRMQESQEKFKKAWDDMKKVAGKVGEKIKDIVKGTEGKINDNGVEKIKDAQGDVTRPYDPLVVDLNHNGFDLHSVENGVYFDLDNNGTKEKTSWVDKQDGFLVMDQNGNGKIDTGAELFGEKVLLKNGQYSDGAIDVLSEFDENGDGIIDDKDSVFDKLMIWQDLNHNGISEEGELKTLKEHHIVGLKLTDIQSHQRNIAGSTLRKSMTYIYEETVTNEKGEEIKSQKEGTIGEFLLAKDNIDTHDTEQGQDMLSQLDLSKEDEAALYHTVKNLPDIRSFGRFKRLHNAMVLDKSGVLVGLVQQFQNSKNSAERENLLEQILLFMADATDVDASTKGQYANAKHIKVLEHVFDNPLREGVLDKRLGQTYEDAYHDIKSVYYTTLSMQTSLKDMQEFFLSKENKLINIALLNKYLELQLLQDKENSEFLFEETTKVLMYLDSLGIEGFEQFKHHFGSLSTRYFHKFAELNVKQYRENTDNTTTYLYTKGVTIHAGDGNNIIQGTFNGPSGNDYIYAGKGNDMIYGGTGSDTYFFEKGDGNDTIKESINAKDTNIVVFGKGIKKENLQIRRLNHHDVKITIKGTDDSLTIQGQIQNNEKGAIDEFFFFDGERMTYKELKESANQITTGDDFIETTNDNDEIDLLSGDDTVYTKSGKDTIHGNAGADTIYAGEGDDILYGDEGSDKLYGENGEDTLIGGTGDDYLNGGYGADTYLFHKGDGIDTIEEYDYNTQNIDKIQLDKDIKKEDIILNRKGNDLEITFKAGNDKIIVKNQFANANSTIEQIVYGNNQIIAFQEMLDTTNQNSIKEHLLQGAYTDDILVGSQESDTIHGYDGQDQITGGKGDDILDGGYGNDTYYYNKGDGSDIITDYSGNNTLILGEGISKDKVVFTRVSREDIVMSIVGTEDKITIKNQWNNRTIDKVQFHDGSSLTYDQIKSIVNTPTDRDDYLEGTNGADILEGGKGNDHLNGGYGGDTYVFSRGDGQDTIEDYSGGYEGVDKLIFKDINREDVIFSRESEKDITILVKNSNDKIKIKYGNNPYHAIEEIHFANGEVMTYEEMMKQPFEYYGDEQDNTINTYSTDDKIFAGAGNDRIHAGDGNNIVYGGEGNDEIRSGSGNDILEGGKGNDHLNGGYGGDTYVFSRGDGQDTIEDYSGGYEGVDKLIFKDINREDVIFSRESEKDITILVKNSNDKIKIKYGNNPYHAIEEIHFANGEVMTYEEMMKQPFEYYGDEQDNTINTYSTDDKIFAGAGNDRIHAGDGNNIVYGGEGNDEIRSGRGNDTLVGGKGNDYLQGYYGADTYIFSRGDGQDIVDENNSDNSHSVVDKIVFTDINREDVIFTKENNSDVTIKVKGSEDKVTIKNAHSNDWQIEEIHFANGEVMTYEEMMKQPFEYYGDEKDNTINTYSTDDKIFAGAGNDRIHAGDGNNIVYGGEGNDEIRSGRGNDTLVGGKGNDYLQGYYGADTYIFSRGDGQDIVDENNSDNSHSVVDKIVFTDINREDVIFTKENNSDVTIKVKGSEDKVTIKNAHSNDWQIEEIHFANGEVMTYEEMMKQPFEYYGDEKDNTINTYSTDDKIFAGAGNDRIHAGDGNNIVYGGEGNDEIRSGRGNDILEGGKGNDYLNGGYGGDTYIFHKGDGNDTIFDENGSQDKVITASDMLHTIFEKDGNDMRMTIAGREDSVTVKNWYSSDSYKIEEFHGEEKSMITSRQIDLLIQAMASFSQEKGISWSKAIEERPTEVEAVVQNFWAKQM</sequence>
<dbReference type="eggNOG" id="COG2931">
    <property type="taxonomic scope" value="Bacteria"/>
</dbReference>
<evidence type="ECO:0000256" key="1">
    <source>
        <dbReference type="ARBA" id="ARBA00004613"/>
    </source>
</evidence>
<name>E8RK95_FILAD</name>
<dbReference type="RefSeq" id="WP_014262366.1">
    <property type="nucleotide sequence ID" value="NC_016630.1"/>
</dbReference>
<dbReference type="Pfam" id="PF06594">
    <property type="entry name" value="HCBP_related"/>
    <property type="match status" value="8"/>
</dbReference>
<dbReference type="GO" id="GO:0005576">
    <property type="term" value="C:extracellular region"/>
    <property type="evidence" value="ECO:0007669"/>
    <property type="project" value="UniProtKB-SubCell"/>
</dbReference>
<dbReference type="EMBL" id="CP002390">
    <property type="protein sequence ID" value="ADW16141.1"/>
    <property type="molecule type" value="Genomic_DNA"/>
</dbReference>
<evidence type="ECO:0000313" key="4">
    <source>
        <dbReference type="EMBL" id="ADW16141.1"/>
    </source>
</evidence>
<dbReference type="InterPro" id="IPR010566">
    <property type="entry name" value="Haemolys_ca-bd"/>
</dbReference>
<reference evidence="5" key="1">
    <citation type="submission" date="2010-12" db="EMBL/GenBank/DDBJ databases">
        <title>The genome sequence of Filifactor alocis strain ATCC 35896.</title>
        <authorList>
            <consortium name="The Broad Institute Genome Sequencing Platform"/>
            <person name="Ward D."/>
            <person name="Earl A."/>
            <person name="Feldgarden M."/>
            <person name="Young S.K."/>
            <person name="Gargeya S."/>
            <person name="Zeng Q."/>
            <person name="Alvarado L."/>
            <person name="Berlin A."/>
            <person name="Bochicchio J."/>
            <person name="Chapman S.B."/>
            <person name="Chen Z."/>
            <person name="Freedman E."/>
            <person name="Gellesch M."/>
            <person name="Goldberg J."/>
            <person name="Griggs A."/>
            <person name="Gujja S."/>
            <person name="Heilman E."/>
            <person name="Heiman D."/>
            <person name="Howarth C."/>
            <person name="Mehta T."/>
            <person name="Neiman D."/>
            <person name="Pearson M."/>
            <person name="Roberts A."/>
            <person name="Saif S."/>
            <person name="Shea T."/>
            <person name="Shenoy N."/>
            <person name="Sisk P."/>
            <person name="Stolte C."/>
            <person name="Sykes S."/>
            <person name="White J."/>
            <person name="Yandava C."/>
            <person name="Izard J."/>
            <person name="Blanton J.M."/>
            <person name="Baranova O.V."/>
            <person name="Tanner A.C."/>
            <person name="Dewhirst F.E."/>
            <person name="Haas B."/>
            <person name="Nusbaum C."/>
            <person name="Birren B."/>
        </authorList>
    </citation>
    <scope>NUCLEOTIDE SEQUENCE [LARGE SCALE GENOMIC DNA]</scope>
    <source>
        <strain evidence="5">ATCC 35896 / D40 B5</strain>
    </source>
</reference>
<evidence type="ECO:0000313" key="5">
    <source>
        <dbReference type="Proteomes" id="UP000007468"/>
    </source>
</evidence>
<protein>
    <submittedName>
        <fullName evidence="4">Type I secretion target GGXGXDXXX repeat (2 copies)</fullName>
    </submittedName>
</protein>
<keyword evidence="5" id="KW-1185">Reference proteome</keyword>
<comment type="subcellular location">
    <subcellularLocation>
        <location evidence="1">Secreted</location>
    </subcellularLocation>
</comment>
<proteinExistence type="predicted"/>
<dbReference type="PROSITE" id="PS00330">
    <property type="entry name" value="HEMOLYSIN_CALCIUM"/>
    <property type="match status" value="13"/>
</dbReference>
<feature type="domain" description="Haemolysin-type calcium binding-related" evidence="3">
    <location>
        <begin position="1907"/>
        <end position="1935"/>
    </location>
</feature>
<dbReference type="HOGENOM" id="CLU_001954_1_0_9"/>
<dbReference type="PANTHER" id="PTHR38340">
    <property type="entry name" value="S-LAYER PROTEIN"/>
    <property type="match status" value="1"/>
</dbReference>
<evidence type="ECO:0000259" key="3">
    <source>
        <dbReference type="Pfam" id="PF06594"/>
    </source>
</evidence>
<evidence type="ECO:0000256" key="2">
    <source>
        <dbReference type="ARBA" id="ARBA00022525"/>
    </source>
</evidence>
<dbReference type="Gene3D" id="2.150.10.10">
    <property type="entry name" value="Serralysin-like metalloprotease, C-terminal"/>
    <property type="match status" value="6"/>
</dbReference>
<dbReference type="SUPFAM" id="SSF51120">
    <property type="entry name" value="beta-Roll"/>
    <property type="match status" value="8"/>
</dbReference>
<dbReference type="SMR" id="E8RK95"/>
<feature type="domain" description="Haemolysin-type calcium binding-related" evidence="3">
    <location>
        <begin position="1586"/>
        <end position="1624"/>
    </location>
</feature>
<organism evidence="4 5">
    <name type="scientific">Filifactor alocis (strain ATCC 35896 / CCUG 47790 / D40 B5)</name>
    <name type="common">Fusobacterium alocis</name>
    <dbReference type="NCBI Taxonomy" id="546269"/>
    <lineage>
        <taxon>Bacteria</taxon>
        <taxon>Bacillati</taxon>
        <taxon>Bacillota</taxon>
        <taxon>Clostridia</taxon>
        <taxon>Peptostreptococcales</taxon>
        <taxon>Filifactoraceae</taxon>
        <taxon>Filifactor</taxon>
    </lineage>
</organism>
<dbReference type="InterPro" id="IPR050557">
    <property type="entry name" value="RTX_toxin/Mannuronan_C5-epim"/>
</dbReference>
<dbReference type="PRINTS" id="PR00313">
    <property type="entry name" value="CABNDNGRPT"/>
</dbReference>
<feature type="domain" description="Haemolysin-type calcium binding-related" evidence="3">
    <location>
        <begin position="1422"/>
        <end position="1460"/>
    </location>
</feature>
<dbReference type="InterPro" id="IPR011049">
    <property type="entry name" value="Serralysin-like_metalloprot_C"/>
</dbReference>
<dbReference type="KEGG" id="faa:HMPREF0389_01695"/>